<proteinExistence type="predicted"/>
<dbReference type="Proteomes" id="UP000653305">
    <property type="component" value="Unassembled WGS sequence"/>
</dbReference>
<reference evidence="2" key="1">
    <citation type="submission" date="2020-07" db="EMBL/GenBank/DDBJ databases">
        <title>Ethylene signaling mediates host invasion by parasitic plants.</title>
        <authorList>
            <person name="Yoshida S."/>
        </authorList>
    </citation>
    <scope>NUCLEOTIDE SEQUENCE</scope>
    <source>
        <strain evidence="2">Okayama</strain>
    </source>
</reference>
<accession>A0A830CRQ9</accession>
<feature type="compositionally biased region" description="Basic and acidic residues" evidence="1">
    <location>
        <begin position="119"/>
        <end position="136"/>
    </location>
</feature>
<sequence length="136" mass="15575">MLEPTITQLLKPKRLVLSNSDDDTKFPEIFNLILVCYFLSRLMKFAWKLWESLIGCPAKSVPVSTRYEFFNSTGSSTEFLGLTEKPEDIMAVKSDERAPQETIEVEASLVSENDTVEPSGRKLNFDIENRDQEQLH</sequence>
<dbReference type="EMBL" id="BMAC01000812">
    <property type="protein sequence ID" value="GFQ03248.1"/>
    <property type="molecule type" value="Genomic_DNA"/>
</dbReference>
<evidence type="ECO:0000256" key="1">
    <source>
        <dbReference type="SAM" id="MobiDB-lite"/>
    </source>
</evidence>
<feature type="region of interest" description="Disordered" evidence="1">
    <location>
        <begin position="114"/>
        <end position="136"/>
    </location>
</feature>
<evidence type="ECO:0000313" key="3">
    <source>
        <dbReference type="Proteomes" id="UP000653305"/>
    </source>
</evidence>
<keyword evidence="3" id="KW-1185">Reference proteome</keyword>
<protein>
    <submittedName>
        <fullName evidence="2">Uncharacterized protein</fullName>
    </submittedName>
</protein>
<evidence type="ECO:0000313" key="2">
    <source>
        <dbReference type="EMBL" id="GFQ03248.1"/>
    </source>
</evidence>
<name>A0A830CRQ9_9LAMI</name>
<organism evidence="2 3">
    <name type="scientific">Phtheirospermum japonicum</name>
    <dbReference type="NCBI Taxonomy" id="374723"/>
    <lineage>
        <taxon>Eukaryota</taxon>
        <taxon>Viridiplantae</taxon>
        <taxon>Streptophyta</taxon>
        <taxon>Embryophyta</taxon>
        <taxon>Tracheophyta</taxon>
        <taxon>Spermatophyta</taxon>
        <taxon>Magnoliopsida</taxon>
        <taxon>eudicotyledons</taxon>
        <taxon>Gunneridae</taxon>
        <taxon>Pentapetalae</taxon>
        <taxon>asterids</taxon>
        <taxon>lamiids</taxon>
        <taxon>Lamiales</taxon>
        <taxon>Orobanchaceae</taxon>
        <taxon>Orobanchaceae incertae sedis</taxon>
        <taxon>Phtheirospermum</taxon>
    </lineage>
</organism>
<comment type="caution">
    <text evidence="2">The sequence shown here is derived from an EMBL/GenBank/DDBJ whole genome shotgun (WGS) entry which is preliminary data.</text>
</comment>
<dbReference type="AlphaFoldDB" id="A0A830CRQ9"/>
<gene>
    <name evidence="2" type="ORF">PHJA_002468600</name>
</gene>